<sequence>MDDYQRLVVTQFFEPLSNVSQVSCHQFVLHHIAPILLPSTAGELDVQPSPFQGSMSYTAILHTNSIHSAHADHRIAVQVRSDKQNLSGVSEASRIHGPIVPLIIYQGMYEGLFVYISPLAEGTPYISFLMSCEDF</sequence>
<keyword evidence="2" id="KW-1185">Reference proteome</keyword>
<gene>
    <name evidence="1" type="ORF">PENFLA_c001G06843</name>
</gene>
<protein>
    <submittedName>
        <fullName evidence="1">Uncharacterized protein</fullName>
    </submittedName>
</protein>
<evidence type="ECO:0000313" key="2">
    <source>
        <dbReference type="Proteomes" id="UP000191342"/>
    </source>
</evidence>
<dbReference type="AlphaFoldDB" id="A0A1V6U2B3"/>
<organism evidence="1 2">
    <name type="scientific">Penicillium flavigenum</name>
    <dbReference type="NCBI Taxonomy" id="254877"/>
    <lineage>
        <taxon>Eukaryota</taxon>
        <taxon>Fungi</taxon>
        <taxon>Dikarya</taxon>
        <taxon>Ascomycota</taxon>
        <taxon>Pezizomycotina</taxon>
        <taxon>Eurotiomycetes</taxon>
        <taxon>Eurotiomycetidae</taxon>
        <taxon>Eurotiales</taxon>
        <taxon>Aspergillaceae</taxon>
        <taxon>Penicillium</taxon>
    </lineage>
</organism>
<accession>A0A1V6U2B3</accession>
<evidence type="ECO:0000313" key="1">
    <source>
        <dbReference type="EMBL" id="OQE32631.1"/>
    </source>
</evidence>
<reference evidence="2" key="1">
    <citation type="journal article" date="2017" name="Nat. Microbiol.">
        <title>Global analysis of biosynthetic gene clusters reveals vast potential of secondary metabolite production in Penicillium species.</title>
        <authorList>
            <person name="Nielsen J.C."/>
            <person name="Grijseels S."/>
            <person name="Prigent S."/>
            <person name="Ji B."/>
            <person name="Dainat J."/>
            <person name="Nielsen K.F."/>
            <person name="Frisvad J.C."/>
            <person name="Workman M."/>
            <person name="Nielsen J."/>
        </authorList>
    </citation>
    <scope>NUCLEOTIDE SEQUENCE [LARGE SCALE GENOMIC DNA]</scope>
    <source>
        <strain evidence="2">IBT 14082</strain>
    </source>
</reference>
<dbReference type="OrthoDB" id="5598852at2759"/>
<dbReference type="EMBL" id="MLQL01000001">
    <property type="protein sequence ID" value="OQE32631.1"/>
    <property type="molecule type" value="Genomic_DNA"/>
</dbReference>
<dbReference type="STRING" id="254877.A0A1V6U2B3"/>
<proteinExistence type="predicted"/>
<comment type="caution">
    <text evidence="1">The sequence shown here is derived from an EMBL/GenBank/DDBJ whole genome shotgun (WGS) entry which is preliminary data.</text>
</comment>
<dbReference type="Proteomes" id="UP000191342">
    <property type="component" value="Unassembled WGS sequence"/>
</dbReference>
<name>A0A1V6U2B3_9EURO</name>